<evidence type="ECO:0000313" key="4">
    <source>
        <dbReference type="Proteomes" id="UP000034050"/>
    </source>
</evidence>
<dbReference type="PANTHER" id="PTHR43031">
    <property type="entry name" value="FAD-DEPENDENT OXIDOREDUCTASE"/>
    <property type="match status" value="1"/>
</dbReference>
<accession>A0A0G1CLX1</accession>
<evidence type="ECO:0000313" key="3">
    <source>
        <dbReference type="EMBL" id="KKS86509.1"/>
    </source>
</evidence>
<sequence>MKKFTRKSIQQARMVVVLTGLVLFGFFIGARQDMIKKILSPASVAGVKSVDPKKLTQMLKQKNFTLINVHTPYEGEIAKTDTFIPYSEMVANSTSLPSDKNALVVLYCKTGRMSEEAVQAVEKLGYTNVMHLAGGMDAWQKQGGQLLDLSKIDAEVLPAEGVELPIAWGDLGPKLVNLGVIDLAKFKETVKPTPEQEKLLTQGGDAKIVIDRNNSQFVLDVLWALGLAQKSLAYSEGPMGKDYAKDVGNFASTGGWPLARGQAVDYLNRYELIPLTPQQQSKVAEIAKNVYRPCCGNSTWFPDCNHGMAALALIELLVSAEVDDATIYRKVLGVNSIWFSQNYLAVATYFARQGTPWNQVDAKMVLGADYSSAKGAGEIMKKVGPLPNQPKSAGGCGA</sequence>
<dbReference type="STRING" id="1618446.UV61_C0009G0036"/>
<dbReference type="SMART" id="SM00450">
    <property type="entry name" value="RHOD"/>
    <property type="match status" value="1"/>
</dbReference>
<dbReference type="InterPro" id="IPR050229">
    <property type="entry name" value="GlpE_sulfurtransferase"/>
</dbReference>
<feature type="domain" description="Rhodanese" evidence="2">
    <location>
        <begin position="83"/>
        <end position="148"/>
    </location>
</feature>
<dbReference type="SUPFAM" id="SSF52821">
    <property type="entry name" value="Rhodanese/Cell cycle control phosphatase"/>
    <property type="match status" value="1"/>
</dbReference>
<organism evidence="3 4">
    <name type="scientific">Candidatus Gottesmanbacteria bacterium GW2011_GWB1_43_11</name>
    <dbReference type="NCBI Taxonomy" id="1618446"/>
    <lineage>
        <taxon>Bacteria</taxon>
        <taxon>Candidatus Gottesmaniibacteriota</taxon>
    </lineage>
</organism>
<comment type="caution">
    <text evidence="3">The sequence shown here is derived from an EMBL/GenBank/DDBJ whole genome shotgun (WGS) entry which is preliminary data.</text>
</comment>
<dbReference type="Pfam" id="PF00581">
    <property type="entry name" value="Rhodanese"/>
    <property type="match status" value="1"/>
</dbReference>
<keyword evidence="1" id="KW-1133">Transmembrane helix</keyword>
<dbReference type="PROSITE" id="PS50206">
    <property type="entry name" value="RHODANESE_3"/>
    <property type="match status" value="1"/>
</dbReference>
<keyword evidence="1" id="KW-0472">Membrane</keyword>
<gene>
    <name evidence="3" type="ORF">UV61_C0009G0036</name>
</gene>
<keyword evidence="1" id="KW-0812">Transmembrane</keyword>
<dbReference type="InterPro" id="IPR001763">
    <property type="entry name" value="Rhodanese-like_dom"/>
</dbReference>
<reference evidence="3 4" key="1">
    <citation type="journal article" date="2015" name="Nature">
        <title>rRNA introns, odd ribosomes, and small enigmatic genomes across a large radiation of phyla.</title>
        <authorList>
            <person name="Brown C.T."/>
            <person name="Hug L.A."/>
            <person name="Thomas B.C."/>
            <person name="Sharon I."/>
            <person name="Castelle C.J."/>
            <person name="Singh A."/>
            <person name="Wilkins M.J."/>
            <person name="Williams K.H."/>
            <person name="Banfield J.F."/>
        </authorList>
    </citation>
    <scope>NUCLEOTIDE SEQUENCE [LARGE SCALE GENOMIC DNA]</scope>
</reference>
<evidence type="ECO:0000256" key="1">
    <source>
        <dbReference type="SAM" id="Phobius"/>
    </source>
</evidence>
<dbReference type="Gene3D" id="3.40.250.10">
    <property type="entry name" value="Rhodanese-like domain"/>
    <property type="match status" value="1"/>
</dbReference>
<name>A0A0G1CLX1_9BACT</name>
<dbReference type="EMBL" id="LCFD01000009">
    <property type="protein sequence ID" value="KKS86509.1"/>
    <property type="molecule type" value="Genomic_DNA"/>
</dbReference>
<dbReference type="AlphaFoldDB" id="A0A0G1CLX1"/>
<dbReference type="PANTHER" id="PTHR43031:SF16">
    <property type="entry name" value="OXIDOREDUCTASE"/>
    <property type="match status" value="1"/>
</dbReference>
<proteinExistence type="predicted"/>
<evidence type="ECO:0000259" key="2">
    <source>
        <dbReference type="PROSITE" id="PS50206"/>
    </source>
</evidence>
<feature type="transmembrane region" description="Helical" evidence="1">
    <location>
        <begin position="12"/>
        <end position="30"/>
    </location>
</feature>
<dbReference type="Proteomes" id="UP000034050">
    <property type="component" value="Unassembled WGS sequence"/>
</dbReference>
<protein>
    <recommendedName>
        <fullName evidence="2">Rhodanese domain-containing protein</fullName>
    </recommendedName>
</protein>
<dbReference type="CDD" id="cd00158">
    <property type="entry name" value="RHOD"/>
    <property type="match status" value="1"/>
</dbReference>
<dbReference type="InterPro" id="IPR036873">
    <property type="entry name" value="Rhodanese-like_dom_sf"/>
</dbReference>